<proteinExistence type="predicted"/>
<keyword evidence="1" id="KW-0472">Membrane</keyword>
<feature type="transmembrane region" description="Helical" evidence="1">
    <location>
        <begin position="211"/>
        <end position="231"/>
    </location>
</feature>
<reference evidence="3 4" key="1">
    <citation type="submission" date="2024-10" db="EMBL/GenBank/DDBJ databases">
        <title>Updated reference genomes for cyclostephanoid diatoms.</title>
        <authorList>
            <person name="Roberts W.R."/>
            <person name="Alverson A.J."/>
        </authorList>
    </citation>
    <scope>NUCLEOTIDE SEQUENCE [LARGE SCALE GENOMIC DNA]</scope>
    <source>
        <strain evidence="3 4">AJA228-03</strain>
    </source>
</reference>
<dbReference type="EMBL" id="JALLPB020000484">
    <property type="protein sequence ID" value="KAL3808626.1"/>
    <property type="molecule type" value="Genomic_DNA"/>
</dbReference>
<keyword evidence="1" id="KW-0812">Transmembrane</keyword>
<evidence type="ECO:0000259" key="2">
    <source>
        <dbReference type="Pfam" id="PF18240"/>
    </source>
</evidence>
<keyword evidence="1" id="KW-1133">Transmembrane helix</keyword>
<feature type="domain" description="Photosystem II Psb31 protein" evidence="2">
    <location>
        <begin position="272"/>
        <end position="359"/>
    </location>
</feature>
<evidence type="ECO:0000256" key="1">
    <source>
        <dbReference type="SAM" id="Phobius"/>
    </source>
</evidence>
<protein>
    <recommendedName>
        <fullName evidence="2">Photosystem II Psb31 protein domain-containing protein</fullName>
    </recommendedName>
</protein>
<gene>
    <name evidence="3" type="ORF">ACHAXA_009007</name>
</gene>
<evidence type="ECO:0000313" key="4">
    <source>
        <dbReference type="Proteomes" id="UP001530377"/>
    </source>
</evidence>
<feature type="transmembrane region" description="Helical" evidence="1">
    <location>
        <begin position="251"/>
        <end position="272"/>
    </location>
</feature>
<dbReference type="Pfam" id="PF18240">
    <property type="entry name" value="PSII_Pbs31"/>
    <property type="match status" value="1"/>
</dbReference>
<feature type="transmembrane region" description="Helical" evidence="1">
    <location>
        <begin position="12"/>
        <end position="33"/>
    </location>
</feature>
<dbReference type="Gene3D" id="1.20.120.1740">
    <property type="entry name" value="Sodium ion translocating NADH-quinone reductase subunit C-like"/>
    <property type="match status" value="1"/>
</dbReference>
<accession>A0ABD3RB74</accession>
<dbReference type="InterPro" id="IPR040933">
    <property type="entry name" value="PSII_Pbs31"/>
</dbReference>
<evidence type="ECO:0000313" key="3">
    <source>
        <dbReference type="EMBL" id="KAL3808626.1"/>
    </source>
</evidence>
<sequence>MVYCSIRTRTFAVLTVMASIAALLDAYATMAGVPLRAATEAVFTIENGWETHPFRTPPDLSSRWDAILLATLCNTTNIPVTLMFITLAKSDGSYSRHIDSSTEINVYGLDGTLHGSRVRHVAWIRPDIRIGSDGIGDLEEGFVQGALVVVHRGDICPSTGEVETSTSTEISPRSGDYDRFAAKAVVGYVSVGRFGIIAHHRGLRWRSENKNIMKFSLALVASLAASASAFAPSTVDRASTSLNMDRRAAAGQIAAGAAALAGLPGLALADGARSAATMSRSRGIYGQRIAALESAVNAGDFGAIAAEKNAFILFNSGALAKKDQAAAVKQTNEIFAAIRSKDAAALKKAYSAYKSANEIAVVKVDRDAGQGFSSDFDFKTRTPAGTIYQR</sequence>
<comment type="caution">
    <text evidence="3">The sequence shown here is derived from an EMBL/GenBank/DDBJ whole genome shotgun (WGS) entry which is preliminary data.</text>
</comment>
<feature type="transmembrane region" description="Helical" evidence="1">
    <location>
        <begin position="66"/>
        <end position="88"/>
    </location>
</feature>
<keyword evidence="4" id="KW-1185">Reference proteome</keyword>
<dbReference type="AlphaFoldDB" id="A0ABD3RB74"/>
<dbReference type="Proteomes" id="UP001530377">
    <property type="component" value="Unassembled WGS sequence"/>
</dbReference>
<organism evidence="3 4">
    <name type="scientific">Cyclostephanos tholiformis</name>
    <dbReference type="NCBI Taxonomy" id="382380"/>
    <lineage>
        <taxon>Eukaryota</taxon>
        <taxon>Sar</taxon>
        <taxon>Stramenopiles</taxon>
        <taxon>Ochrophyta</taxon>
        <taxon>Bacillariophyta</taxon>
        <taxon>Coscinodiscophyceae</taxon>
        <taxon>Thalassiosirophycidae</taxon>
        <taxon>Stephanodiscales</taxon>
        <taxon>Stephanodiscaceae</taxon>
        <taxon>Cyclostephanos</taxon>
    </lineage>
</organism>
<name>A0ABD3RB74_9STRA</name>